<dbReference type="VEuPathDB" id="MicrosporidiaDB:CWI39_3538p0010"/>
<name>A0A4Q9L310_9MICR</name>
<sequence>MRSSCNQVIDYFHSSFHITLYIVEVFLVINALVSILQYIFMDTKKMPMNAFEWYWVLNIDVYLEMFKYPEKFTCLKIILEHNEESAVNESLRWFKEGSIRPRVEEVLCYIQDRNVFRGKKVSVNTAKRMKKIKYHITTRSK</sequence>
<evidence type="ECO:0000313" key="2">
    <source>
        <dbReference type="EMBL" id="TBU01251.1"/>
    </source>
</evidence>
<proteinExistence type="predicted"/>
<dbReference type="VEuPathDB" id="MicrosporidiaDB:CWI36_1396p0010"/>
<dbReference type="AlphaFoldDB" id="A0A4Q9L310"/>
<organism evidence="2 3">
    <name type="scientific">Hamiltosporidium magnivora</name>
    <dbReference type="NCBI Taxonomy" id="148818"/>
    <lineage>
        <taxon>Eukaryota</taxon>
        <taxon>Fungi</taxon>
        <taxon>Fungi incertae sedis</taxon>
        <taxon>Microsporidia</taxon>
        <taxon>Dubosqiidae</taxon>
        <taxon>Hamiltosporidium</taxon>
    </lineage>
</organism>
<dbReference type="Proteomes" id="UP000291404">
    <property type="component" value="Unassembled WGS sequence"/>
</dbReference>
<comment type="caution">
    <text evidence="2">The sequence shown here is derived from an EMBL/GenBank/DDBJ whole genome shotgun (WGS) entry which is preliminary data.</text>
</comment>
<reference evidence="2 3" key="1">
    <citation type="submission" date="2017-12" db="EMBL/GenBank/DDBJ databases">
        <authorList>
            <person name="Pombert J.-F."/>
            <person name="Haag K.L."/>
            <person name="Ebert D."/>
        </authorList>
    </citation>
    <scope>NUCLEOTIDE SEQUENCE [LARGE SCALE GENOMIC DNA]</scope>
    <source>
        <strain evidence="2">BE-OM-2</strain>
    </source>
</reference>
<gene>
    <name evidence="2" type="ORF">CWI36_1396p0010</name>
</gene>
<feature type="transmembrane region" description="Helical" evidence="1">
    <location>
        <begin position="20"/>
        <end position="40"/>
    </location>
</feature>
<protein>
    <submittedName>
        <fullName evidence="2">Uncharacterized protein</fullName>
    </submittedName>
</protein>
<dbReference type="EMBL" id="PITI01001396">
    <property type="protein sequence ID" value="TBU01251.1"/>
    <property type="molecule type" value="Genomic_DNA"/>
</dbReference>
<keyword evidence="1" id="KW-0472">Membrane</keyword>
<accession>A0A4Q9L310</accession>
<evidence type="ECO:0000256" key="1">
    <source>
        <dbReference type="SAM" id="Phobius"/>
    </source>
</evidence>
<evidence type="ECO:0000313" key="3">
    <source>
        <dbReference type="Proteomes" id="UP000291404"/>
    </source>
</evidence>
<keyword evidence="3" id="KW-1185">Reference proteome</keyword>
<keyword evidence="1" id="KW-0812">Transmembrane</keyword>
<keyword evidence="1" id="KW-1133">Transmembrane helix</keyword>